<dbReference type="EMBL" id="CADEBD010000280">
    <property type="protein sequence ID" value="CAB3227984.1"/>
    <property type="molecule type" value="Genomic_DNA"/>
</dbReference>
<comment type="caution">
    <text evidence="2">The sequence shown here is derived from an EMBL/GenBank/DDBJ whole genome shotgun (WGS) entry which is preliminary data.</text>
</comment>
<evidence type="ECO:0000313" key="2">
    <source>
        <dbReference type="EMBL" id="CAB3258775.1"/>
    </source>
</evidence>
<sequence length="122" mass="14169">MMSPFRSLYQGVRNKTDKRVFRRRFDYDAQDKGHQILCEGIFDCYITFLAIESSEAIPVLLRGGAGYRHFSAVVKARPGRELKGQVRAYCKNDDSEESLLQRSVRRSMKFKKSLIEQDVSRN</sequence>
<dbReference type="EMBL" id="CADEBC010000599">
    <property type="protein sequence ID" value="CAB3258775.1"/>
    <property type="molecule type" value="Genomic_DNA"/>
</dbReference>
<evidence type="ECO:0000313" key="3">
    <source>
        <dbReference type="Proteomes" id="UP000494106"/>
    </source>
</evidence>
<dbReference type="Proteomes" id="UP000494106">
    <property type="component" value="Unassembled WGS sequence"/>
</dbReference>
<keyword evidence="3" id="KW-1185">Reference proteome</keyword>
<name>A0A8S1BP05_ARCPL</name>
<evidence type="ECO:0000313" key="4">
    <source>
        <dbReference type="Proteomes" id="UP000494256"/>
    </source>
</evidence>
<accession>A0A8S1BP05</accession>
<gene>
    <name evidence="2" type="ORF">APLA_LOCUS16656</name>
    <name evidence="1" type="ORF">APLA_LOCUS3280</name>
</gene>
<organism evidence="2 3">
    <name type="scientific">Arctia plantaginis</name>
    <name type="common">Wood tiger moth</name>
    <name type="synonym">Phalaena plantaginis</name>
    <dbReference type="NCBI Taxonomy" id="874455"/>
    <lineage>
        <taxon>Eukaryota</taxon>
        <taxon>Metazoa</taxon>
        <taxon>Ecdysozoa</taxon>
        <taxon>Arthropoda</taxon>
        <taxon>Hexapoda</taxon>
        <taxon>Insecta</taxon>
        <taxon>Pterygota</taxon>
        <taxon>Neoptera</taxon>
        <taxon>Endopterygota</taxon>
        <taxon>Lepidoptera</taxon>
        <taxon>Glossata</taxon>
        <taxon>Ditrysia</taxon>
        <taxon>Noctuoidea</taxon>
        <taxon>Erebidae</taxon>
        <taxon>Arctiinae</taxon>
        <taxon>Arctia</taxon>
    </lineage>
</organism>
<dbReference type="Proteomes" id="UP000494256">
    <property type="component" value="Unassembled WGS sequence"/>
</dbReference>
<dbReference type="OrthoDB" id="7343473at2759"/>
<evidence type="ECO:0000313" key="1">
    <source>
        <dbReference type="EMBL" id="CAB3227984.1"/>
    </source>
</evidence>
<protein>
    <submittedName>
        <fullName evidence="2">Uncharacterized protein</fullName>
    </submittedName>
</protein>
<proteinExistence type="predicted"/>
<reference evidence="3 4" key="1">
    <citation type="submission" date="2020-04" db="EMBL/GenBank/DDBJ databases">
        <authorList>
            <person name="Wallbank WR R."/>
            <person name="Pardo Diaz C."/>
            <person name="Kozak K."/>
            <person name="Martin S."/>
            <person name="Jiggins C."/>
            <person name="Moest M."/>
            <person name="Warren A I."/>
            <person name="Byers J.R.P. K."/>
            <person name="Montejo-Kovacevich G."/>
            <person name="Yen C E."/>
        </authorList>
    </citation>
    <scope>NUCLEOTIDE SEQUENCE [LARGE SCALE GENOMIC DNA]</scope>
</reference>
<dbReference type="AlphaFoldDB" id="A0A8S1BP05"/>